<sequence length="204" mass="22621">MHSPEKSEDLAVAPVAEPASAPRISFSGDFLNGQILICKETFPVAPCSSKNINTSSTPDFEFLAGDRGEKCSMLTADELFFEGRLLPFWRPRECAAAETLGNNANVLTLKKMGSTRGEDEEKGPKTCVNWFVDEDPSPRPPKCTVLWKELLRLKKQHSAVSVDGDKDGAWKRKKKGLERTRSASVRIKPVLKMPICTTTHGRIF</sequence>
<accession>A0AAV7F8R7</accession>
<dbReference type="Proteomes" id="UP000825729">
    <property type="component" value="Unassembled WGS sequence"/>
</dbReference>
<dbReference type="PANTHER" id="PTHR31722:SF2">
    <property type="entry name" value="DNA CROSS-LINK REPAIR 1 PROTEIN-LIKE"/>
    <property type="match status" value="1"/>
</dbReference>
<organism evidence="1 2">
    <name type="scientific">Aristolochia fimbriata</name>
    <name type="common">White veined hardy Dutchman's pipe vine</name>
    <dbReference type="NCBI Taxonomy" id="158543"/>
    <lineage>
        <taxon>Eukaryota</taxon>
        <taxon>Viridiplantae</taxon>
        <taxon>Streptophyta</taxon>
        <taxon>Embryophyta</taxon>
        <taxon>Tracheophyta</taxon>
        <taxon>Spermatophyta</taxon>
        <taxon>Magnoliopsida</taxon>
        <taxon>Magnoliidae</taxon>
        <taxon>Piperales</taxon>
        <taxon>Aristolochiaceae</taxon>
        <taxon>Aristolochia</taxon>
    </lineage>
</organism>
<gene>
    <name evidence="1" type="ORF">H6P81_001856</name>
</gene>
<dbReference type="AlphaFoldDB" id="A0AAV7F8R7"/>
<evidence type="ECO:0000313" key="1">
    <source>
        <dbReference type="EMBL" id="KAG9457348.1"/>
    </source>
</evidence>
<comment type="caution">
    <text evidence="1">The sequence shown here is derived from an EMBL/GenBank/DDBJ whole genome shotgun (WGS) entry which is preliminary data.</text>
</comment>
<keyword evidence="2" id="KW-1185">Reference proteome</keyword>
<protein>
    <submittedName>
        <fullName evidence="1">Uncharacterized protein</fullName>
    </submittedName>
</protein>
<proteinExistence type="predicted"/>
<reference evidence="1 2" key="1">
    <citation type="submission" date="2021-07" db="EMBL/GenBank/DDBJ databases">
        <title>The Aristolochia fimbriata genome: insights into angiosperm evolution, floral development and chemical biosynthesis.</title>
        <authorList>
            <person name="Jiao Y."/>
        </authorList>
    </citation>
    <scope>NUCLEOTIDE SEQUENCE [LARGE SCALE GENOMIC DNA]</scope>
    <source>
        <strain evidence="1">IBCAS-2021</strain>
        <tissue evidence="1">Leaf</tissue>
    </source>
</reference>
<dbReference type="EMBL" id="JAINDJ010000002">
    <property type="protein sequence ID" value="KAG9457348.1"/>
    <property type="molecule type" value="Genomic_DNA"/>
</dbReference>
<dbReference type="PANTHER" id="PTHR31722">
    <property type="entry name" value="OS06G0675200 PROTEIN"/>
    <property type="match status" value="1"/>
</dbReference>
<name>A0AAV7F8R7_ARIFI</name>
<evidence type="ECO:0000313" key="2">
    <source>
        <dbReference type="Proteomes" id="UP000825729"/>
    </source>
</evidence>